<dbReference type="PATRIC" id="fig|1396.535.peg.4333"/>
<organism evidence="2 3">
    <name type="scientific">Bacillus cereus</name>
    <dbReference type="NCBI Taxonomy" id="1396"/>
    <lineage>
        <taxon>Bacteria</taxon>
        <taxon>Bacillati</taxon>
        <taxon>Bacillota</taxon>
        <taxon>Bacilli</taxon>
        <taxon>Bacillales</taxon>
        <taxon>Bacillaceae</taxon>
        <taxon>Bacillus</taxon>
        <taxon>Bacillus cereus group</taxon>
    </lineage>
</organism>
<proteinExistence type="predicted"/>
<reference evidence="2 3" key="1">
    <citation type="submission" date="2015-09" db="EMBL/GenBank/DDBJ databases">
        <title>Bacillus cereus food isolates.</title>
        <authorList>
            <person name="Boekhorst J."/>
        </authorList>
    </citation>
    <scope>NUCLEOTIDE SEQUENCE [LARGE SCALE GENOMIC DNA]</scope>
    <source>
        <strain evidence="2 3">B4088</strain>
    </source>
</reference>
<keyword evidence="1" id="KW-0812">Transmembrane</keyword>
<evidence type="ECO:0000313" key="3">
    <source>
        <dbReference type="Proteomes" id="UP000076482"/>
    </source>
</evidence>
<protein>
    <recommendedName>
        <fullName evidence="4">NERD domain-containing protein</fullName>
    </recommendedName>
</protein>
<feature type="transmembrane region" description="Helical" evidence="1">
    <location>
        <begin position="58"/>
        <end position="78"/>
    </location>
</feature>
<evidence type="ECO:0000313" key="2">
    <source>
        <dbReference type="EMBL" id="KZD72120.1"/>
    </source>
</evidence>
<feature type="transmembrane region" description="Helical" evidence="1">
    <location>
        <begin position="6"/>
        <end position="24"/>
    </location>
</feature>
<sequence>MQELVLTSIITLISLLCGIFLSWKTPSPQKIFVILCRVGFFGISFTLPFVFYEPTLLVSLYCVLTFTAFTIFGLMGCFKLNTHPLFPAFPIFSPKKVSYKHAAAINTHLQTNIPVQTHIIQTVEESTKLLDSQLAHIKHPQKLLKNISFRNHGELYTFPYTVFSPAGIFILFQCNWGGHVSFDNNSAQKANPSYHDTPDATTSLFQRVKLIQSIIRKIGFSLPIIPIMITTNSSINAEMKTELYQVLSHTQLLDYIQSQEPVLNETDLQDFYSGITPYISLPK</sequence>
<feature type="transmembrane region" description="Helical" evidence="1">
    <location>
        <begin position="31"/>
        <end position="52"/>
    </location>
</feature>
<accession>A0A164QSJ0</accession>
<evidence type="ECO:0008006" key="4">
    <source>
        <dbReference type="Google" id="ProtNLM"/>
    </source>
</evidence>
<evidence type="ECO:0000256" key="1">
    <source>
        <dbReference type="SAM" id="Phobius"/>
    </source>
</evidence>
<dbReference type="RefSeq" id="WP_063259803.1">
    <property type="nucleotide sequence ID" value="NZ_LJKE01000015.1"/>
</dbReference>
<keyword evidence="1" id="KW-0472">Membrane</keyword>
<gene>
    <name evidence="2" type="ORF">B4088_0581</name>
</gene>
<keyword evidence="1" id="KW-1133">Transmembrane helix</keyword>
<dbReference type="EMBL" id="LJKE01000015">
    <property type="protein sequence ID" value="KZD72120.1"/>
    <property type="molecule type" value="Genomic_DNA"/>
</dbReference>
<comment type="caution">
    <text evidence="2">The sequence shown here is derived from an EMBL/GenBank/DDBJ whole genome shotgun (WGS) entry which is preliminary data.</text>
</comment>
<dbReference type="Proteomes" id="UP000076482">
    <property type="component" value="Unassembled WGS sequence"/>
</dbReference>
<name>A0A164QSJ0_BACCE</name>
<dbReference type="AlphaFoldDB" id="A0A164QSJ0"/>